<keyword evidence="3" id="KW-0687">Ribonucleoprotein</keyword>
<evidence type="ECO:0008006" key="7">
    <source>
        <dbReference type="Google" id="ProtNLM"/>
    </source>
</evidence>
<keyword evidence="4" id="KW-0812">Transmembrane</keyword>
<accession>A0A7S4FN45</accession>
<protein>
    <recommendedName>
        <fullName evidence="7">KOW domain-containing protein</fullName>
    </recommendedName>
</protein>
<dbReference type="GO" id="GO:0003735">
    <property type="term" value="F:structural constituent of ribosome"/>
    <property type="evidence" value="ECO:0007669"/>
    <property type="project" value="InterPro"/>
</dbReference>
<reference evidence="6" key="1">
    <citation type="submission" date="2021-01" db="EMBL/GenBank/DDBJ databases">
        <authorList>
            <person name="Corre E."/>
            <person name="Pelletier E."/>
            <person name="Niang G."/>
            <person name="Scheremetjew M."/>
            <person name="Finn R."/>
            <person name="Kale V."/>
            <person name="Holt S."/>
            <person name="Cochrane G."/>
            <person name="Meng A."/>
            <person name="Brown T."/>
            <person name="Cohen L."/>
        </authorList>
    </citation>
    <scope>NUCLEOTIDE SEQUENCE</scope>
    <source>
        <strain evidence="6">CCMP1594</strain>
    </source>
</reference>
<organism evidence="6">
    <name type="scientific">Eutreptiella gymnastica</name>
    <dbReference type="NCBI Taxonomy" id="73025"/>
    <lineage>
        <taxon>Eukaryota</taxon>
        <taxon>Discoba</taxon>
        <taxon>Euglenozoa</taxon>
        <taxon>Euglenida</taxon>
        <taxon>Spirocuta</taxon>
        <taxon>Euglenophyceae</taxon>
        <taxon>Eutreptiales</taxon>
        <taxon>Eutreptiaceae</taxon>
        <taxon>Eutreptiella</taxon>
    </lineage>
</organism>
<comment type="similarity">
    <text evidence="1">Belongs to the universal ribosomal protein uL24 family.</text>
</comment>
<keyword evidence="5" id="KW-0732">Signal</keyword>
<sequence>MQSVGLAFACGVLATVGVLYVNSPVEGTQLYAPTMVQSSTATSSMPLAYSAGVPQYAPESYGVEQFADEDLVEEEMFADEPVRVTYEQPASFMWAASVTLFAAVSAVVYAWRRSIQAVRLDPIDLENSPLAMAGILGKKMSGNRAALLKEPWHVKNKNMGAPLSKELRAKHGVRTLPVRVNDEVRIRKGEYAGATGKVTLADVGKLRVNVEGIEIKKNNGTTLPVALHPHHLEITTMVEDKSRMEKIARSGRNQ</sequence>
<gene>
    <name evidence="6" type="ORF">EGYM00163_LOCUS15144</name>
</gene>
<evidence type="ECO:0000256" key="4">
    <source>
        <dbReference type="SAM" id="Phobius"/>
    </source>
</evidence>
<dbReference type="PANTHER" id="PTHR11143">
    <property type="entry name" value="60S RIBOSOMAL PROTEIN L26 FAMILY MEMBER"/>
    <property type="match status" value="1"/>
</dbReference>
<dbReference type="InterPro" id="IPR005756">
    <property type="entry name" value="Ribosomal_uL24_euk/arc"/>
</dbReference>
<evidence type="ECO:0000256" key="2">
    <source>
        <dbReference type="ARBA" id="ARBA00022980"/>
    </source>
</evidence>
<dbReference type="InterPro" id="IPR008991">
    <property type="entry name" value="Translation_prot_SH3-like_sf"/>
</dbReference>
<dbReference type="CDD" id="cd06089">
    <property type="entry name" value="KOW_RPL26"/>
    <property type="match status" value="1"/>
</dbReference>
<name>A0A7S4FN45_9EUGL</name>
<evidence type="ECO:0000256" key="3">
    <source>
        <dbReference type="ARBA" id="ARBA00023274"/>
    </source>
</evidence>
<dbReference type="GO" id="GO:0003723">
    <property type="term" value="F:RNA binding"/>
    <property type="evidence" value="ECO:0007669"/>
    <property type="project" value="InterPro"/>
</dbReference>
<dbReference type="InterPro" id="IPR014722">
    <property type="entry name" value="Rib_uL2_dom2"/>
</dbReference>
<evidence type="ECO:0000313" key="6">
    <source>
        <dbReference type="EMBL" id="CAE0804020.1"/>
    </source>
</evidence>
<evidence type="ECO:0000256" key="5">
    <source>
        <dbReference type="SAM" id="SignalP"/>
    </source>
</evidence>
<dbReference type="Pfam" id="PF16906">
    <property type="entry name" value="Ribosomal_L26"/>
    <property type="match status" value="1"/>
</dbReference>
<keyword evidence="4" id="KW-1133">Transmembrane helix</keyword>
<dbReference type="InterPro" id="IPR041988">
    <property type="entry name" value="Ribosomal_uL24_KOW"/>
</dbReference>
<dbReference type="NCBIfam" id="TIGR01080">
    <property type="entry name" value="rplX_A_E"/>
    <property type="match status" value="1"/>
</dbReference>
<feature type="transmembrane region" description="Helical" evidence="4">
    <location>
        <begin position="92"/>
        <end position="111"/>
    </location>
</feature>
<dbReference type="AlphaFoldDB" id="A0A7S4FN45"/>
<dbReference type="GO" id="GO:0015934">
    <property type="term" value="C:large ribosomal subunit"/>
    <property type="evidence" value="ECO:0007669"/>
    <property type="project" value="InterPro"/>
</dbReference>
<proteinExistence type="inferred from homology"/>
<evidence type="ECO:0000256" key="1">
    <source>
        <dbReference type="ARBA" id="ARBA00010618"/>
    </source>
</evidence>
<dbReference type="Gene3D" id="2.30.30.30">
    <property type="match status" value="1"/>
</dbReference>
<keyword evidence="2" id="KW-0689">Ribosomal protein</keyword>
<feature type="chain" id="PRO_5030674779" description="KOW domain-containing protein" evidence="5">
    <location>
        <begin position="28"/>
        <end position="254"/>
    </location>
</feature>
<dbReference type="GO" id="GO:0006412">
    <property type="term" value="P:translation"/>
    <property type="evidence" value="ECO:0007669"/>
    <property type="project" value="InterPro"/>
</dbReference>
<dbReference type="SUPFAM" id="SSF50104">
    <property type="entry name" value="Translation proteins SH3-like domain"/>
    <property type="match status" value="1"/>
</dbReference>
<feature type="signal peptide" evidence="5">
    <location>
        <begin position="1"/>
        <end position="27"/>
    </location>
</feature>
<keyword evidence="4" id="KW-0472">Membrane</keyword>
<dbReference type="EMBL" id="HBJA01043876">
    <property type="protein sequence ID" value="CAE0804020.1"/>
    <property type="molecule type" value="Transcribed_RNA"/>
</dbReference>